<protein>
    <submittedName>
        <fullName evidence="3">Rust resistance kinase Lr10-like</fullName>
    </submittedName>
</protein>
<proteinExistence type="predicted"/>
<keyword evidence="1" id="KW-0325">Glycoprotein</keyword>
<comment type="caution">
    <text evidence="3">The sequence shown here is derived from an EMBL/GenBank/DDBJ whole genome shotgun (WGS) entry which is preliminary data.</text>
</comment>
<dbReference type="Pfam" id="PF14380">
    <property type="entry name" value="WAK_assoc"/>
    <property type="match status" value="1"/>
</dbReference>
<keyword evidence="4" id="KW-1185">Reference proteome</keyword>
<evidence type="ECO:0000313" key="3">
    <source>
        <dbReference type="EMBL" id="KAL2556205.1"/>
    </source>
</evidence>
<gene>
    <name evidence="3" type="ORF">Fot_00944</name>
</gene>
<evidence type="ECO:0000313" key="4">
    <source>
        <dbReference type="Proteomes" id="UP001604277"/>
    </source>
</evidence>
<dbReference type="EMBL" id="JBFOLJ010000001">
    <property type="protein sequence ID" value="KAL2556205.1"/>
    <property type="molecule type" value="Genomic_DNA"/>
</dbReference>
<name>A0ABD1X6M0_9LAMI</name>
<dbReference type="InterPro" id="IPR032872">
    <property type="entry name" value="WAK_assoc_C"/>
</dbReference>
<sequence length="108" mass="12402">MEVAKFEVSCRIDTVAWISGDFPIVVDNATFTEIQDGLAYGFVLTWYRVYCGECEALKGYCYYNDTSSTVGCSYYHPTCRTYQDITFLLKHVQDISGHIIFVKYIFVS</sequence>
<dbReference type="AlphaFoldDB" id="A0ABD1X6M0"/>
<reference evidence="4" key="1">
    <citation type="submission" date="2024-07" db="EMBL/GenBank/DDBJ databases">
        <title>Two chromosome-level genome assemblies of Korean endemic species Abeliophyllum distichum and Forsythia ovata (Oleaceae).</title>
        <authorList>
            <person name="Jang H."/>
        </authorList>
    </citation>
    <scope>NUCLEOTIDE SEQUENCE [LARGE SCALE GENOMIC DNA]</scope>
</reference>
<evidence type="ECO:0000259" key="2">
    <source>
        <dbReference type="Pfam" id="PF14380"/>
    </source>
</evidence>
<accession>A0ABD1X6M0</accession>
<dbReference type="Proteomes" id="UP001604277">
    <property type="component" value="Unassembled WGS sequence"/>
</dbReference>
<organism evidence="3 4">
    <name type="scientific">Forsythia ovata</name>
    <dbReference type="NCBI Taxonomy" id="205694"/>
    <lineage>
        <taxon>Eukaryota</taxon>
        <taxon>Viridiplantae</taxon>
        <taxon>Streptophyta</taxon>
        <taxon>Embryophyta</taxon>
        <taxon>Tracheophyta</taxon>
        <taxon>Spermatophyta</taxon>
        <taxon>Magnoliopsida</taxon>
        <taxon>eudicotyledons</taxon>
        <taxon>Gunneridae</taxon>
        <taxon>Pentapetalae</taxon>
        <taxon>asterids</taxon>
        <taxon>lamiids</taxon>
        <taxon>Lamiales</taxon>
        <taxon>Oleaceae</taxon>
        <taxon>Forsythieae</taxon>
        <taxon>Forsythia</taxon>
    </lineage>
</organism>
<feature type="domain" description="Wall-associated receptor kinase C-terminal" evidence="2">
    <location>
        <begin position="29"/>
        <end position="74"/>
    </location>
</feature>
<evidence type="ECO:0000256" key="1">
    <source>
        <dbReference type="ARBA" id="ARBA00023180"/>
    </source>
</evidence>